<accession>A0A9X1YD97</accession>
<dbReference type="Proteomes" id="UP001139516">
    <property type="component" value="Unassembled WGS sequence"/>
</dbReference>
<comment type="caution">
    <text evidence="1">The sequence shown here is derived from an EMBL/GenBank/DDBJ whole genome shotgun (WGS) entry which is preliminary data.</text>
</comment>
<gene>
    <name evidence="1" type="ORF">M0638_28460</name>
</gene>
<name>A0A9X1YD97_9PROT</name>
<reference evidence="1" key="1">
    <citation type="submission" date="2022-04" db="EMBL/GenBank/DDBJ databases">
        <title>Roseomonas acroporae sp. nov., isolated from coral Acropora digitifera.</title>
        <authorList>
            <person name="Sun H."/>
        </authorList>
    </citation>
    <scope>NUCLEOTIDE SEQUENCE</scope>
    <source>
        <strain evidence="1">NAR14</strain>
    </source>
</reference>
<dbReference type="EMBL" id="JALPRX010000269">
    <property type="protein sequence ID" value="MCK8788289.1"/>
    <property type="molecule type" value="Genomic_DNA"/>
</dbReference>
<sequence>MDASRVTMAQIERARRVLRWAEARLAGEAVADIAARDGVSVWSAYRALRRLGVAVDDRRSTAHAERMRQRNAARRAAGISREAALAEVL</sequence>
<keyword evidence="2" id="KW-1185">Reference proteome</keyword>
<proteinExistence type="predicted"/>
<organism evidence="1 2">
    <name type="scientific">Roseomonas acroporae</name>
    <dbReference type="NCBI Taxonomy" id="2937791"/>
    <lineage>
        <taxon>Bacteria</taxon>
        <taxon>Pseudomonadati</taxon>
        <taxon>Pseudomonadota</taxon>
        <taxon>Alphaproteobacteria</taxon>
        <taxon>Acetobacterales</taxon>
        <taxon>Roseomonadaceae</taxon>
        <taxon>Roseomonas</taxon>
    </lineage>
</organism>
<evidence type="ECO:0000313" key="1">
    <source>
        <dbReference type="EMBL" id="MCK8788289.1"/>
    </source>
</evidence>
<dbReference type="AlphaFoldDB" id="A0A9X1YD97"/>
<dbReference type="RefSeq" id="WP_248670329.1">
    <property type="nucleotide sequence ID" value="NZ_JALPRX010000269.1"/>
</dbReference>
<evidence type="ECO:0000313" key="2">
    <source>
        <dbReference type="Proteomes" id="UP001139516"/>
    </source>
</evidence>
<feature type="non-terminal residue" evidence="1">
    <location>
        <position position="89"/>
    </location>
</feature>
<protein>
    <submittedName>
        <fullName evidence="1">Uncharacterized protein</fullName>
    </submittedName>
</protein>